<dbReference type="GO" id="GO:0005524">
    <property type="term" value="F:ATP binding"/>
    <property type="evidence" value="ECO:0007669"/>
    <property type="project" value="UniProtKB-KW"/>
</dbReference>
<dbReference type="SUPFAM" id="SSF53067">
    <property type="entry name" value="Actin-like ATPase domain"/>
    <property type="match status" value="1"/>
</dbReference>
<dbReference type="Pfam" id="PF00012">
    <property type="entry name" value="HSP70"/>
    <property type="match status" value="1"/>
</dbReference>
<dbReference type="GO" id="GO:0006950">
    <property type="term" value="P:response to stress"/>
    <property type="evidence" value="ECO:0007669"/>
    <property type="project" value="UniProtKB-ARBA"/>
</dbReference>
<dbReference type="PANTHER" id="PTHR19375">
    <property type="entry name" value="HEAT SHOCK PROTEIN 70KDA"/>
    <property type="match status" value="1"/>
</dbReference>
<name>A0A914NFB4_MELIC</name>
<evidence type="ECO:0000313" key="5">
    <source>
        <dbReference type="WBParaSite" id="Minc3s04508g36436"/>
    </source>
</evidence>
<evidence type="ECO:0000256" key="2">
    <source>
        <dbReference type="ARBA" id="ARBA00022741"/>
    </source>
</evidence>
<evidence type="ECO:0000313" key="4">
    <source>
        <dbReference type="Proteomes" id="UP000887563"/>
    </source>
</evidence>
<keyword evidence="4" id="KW-1185">Reference proteome</keyword>
<dbReference type="InterPro" id="IPR018181">
    <property type="entry name" value="Heat_shock_70_CS"/>
</dbReference>
<dbReference type="GO" id="GO:0140662">
    <property type="term" value="F:ATP-dependent protein folding chaperone"/>
    <property type="evidence" value="ECO:0007669"/>
    <property type="project" value="InterPro"/>
</dbReference>
<evidence type="ECO:0000256" key="3">
    <source>
        <dbReference type="ARBA" id="ARBA00022840"/>
    </source>
</evidence>
<dbReference type="Gene3D" id="3.30.420.40">
    <property type="match status" value="1"/>
</dbReference>
<organism evidence="4 5">
    <name type="scientific">Meloidogyne incognita</name>
    <name type="common">Southern root-knot nematode worm</name>
    <name type="synonym">Oxyuris incognita</name>
    <dbReference type="NCBI Taxonomy" id="6306"/>
    <lineage>
        <taxon>Eukaryota</taxon>
        <taxon>Metazoa</taxon>
        <taxon>Ecdysozoa</taxon>
        <taxon>Nematoda</taxon>
        <taxon>Chromadorea</taxon>
        <taxon>Rhabditida</taxon>
        <taxon>Tylenchina</taxon>
        <taxon>Tylenchomorpha</taxon>
        <taxon>Tylenchoidea</taxon>
        <taxon>Meloidogynidae</taxon>
        <taxon>Meloidogyninae</taxon>
        <taxon>Meloidogyne</taxon>
        <taxon>Meloidogyne incognita group</taxon>
    </lineage>
</organism>
<accession>A0A914NFB4</accession>
<keyword evidence="2" id="KW-0547">Nucleotide-binding</keyword>
<protein>
    <submittedName>
        <fullName evidence="5">Heat shock protein 70</fullName>
    </submittedName>
</protein>
<dbReference type="WBParaSite" id="Minc3s04508g36436">
    <property type="protein sequence ID" value="Minc3s04508g36436"/>
    <property type="gene ID" value="Minc3s04508g36436"/>
</dbReference>
<dbReference type="InterPro" id="IPR013126">
    <property type="entry name" value="Hsp_70_fam"/>
</dbReference>
<evidence type="ECO:0000256" key="1">
    <source>
        <dbReference type="ARBA" id="ARBA00007381"/>
    </source>
</evidence>
<dbReference type="AlphaFoldDB" id="A0A914NFB4"/>
<dbReference type="Proteomes" id="UP000887563">
    <property type="component" value="Unplaced"/>
</dbReference>
<sequence length="83" mass="9126">MDPIKKSILDANNKMDKSQIHDIILGGGSTRIPKVQKLLSDKMRGATTNTLRTCEADSSATSTATLRLFIARSVQNEHWIATN</sequence>
<proteinExistence type="inferred from homology"/>
<dbReference type="InterPro" id="IPR043129">
    <property type="entry name" value="ATPase_NBD"/>
</dbReference>
<dbReference type="PROSITE" id="PS01036">
    <property type="entry name" value="HSP70_3"/>
    <property type="match status" value="1"/>
</dbReference>
<keyword evidence="3" id="KW-0067">ATP-binding</keyword>
<comment type="similarity">
    <text evidence="1">Belongs to the heat shock protein 70 family.</text>
</comment>
<reference evidence="5" key="1">
    <citation type="submission" date="2022-11" db="UniProtKB">
        <authorList>
            <consortium name="WormBaseParasite"/>
        </authorList>
    </citation>
    <scope>IDENTIFICATION</scope>
</reference>